<sequence>MASRKAAGAEPGRQRLIRHKGLRDLIMNRYLYLLVLPAVLFSIVFAYLPLVGLAIAFQDFNPIKGIFGSKFIGLDNFKFFFRGHDWLIITGNTVMFNLMFIVTGTICALTIAIVLTELGKNLFVRTMQSVMILPNFISWPIVGLFSVAFFTADTGVINRFLSSLSFGTIDFYTDAKVWPFIFVLLNIWKTAGFGAIVYMAAIVGIDKEMYEAARIDGATRMQSIFRITLPMLKSTIVMLFLLSLGGIFGGNLEMVYSLVGDNSFLYQTTDTIDTYVFRSLRTAGSLGMSQAVSLYQSVVGFILVVLANKLAKKVDEDSAIF</sequence>
<gene>
    <name evidence="9" type="ORF">A8990_12547</name>
</gene>
<dbReference type="AlphaFoldDB" id="A0A3D9RP33"/>
<keyword evidence="3" id="KW-1003">Cell membrane</keyword>
<dbReference type="PROSITE" id="PS50928">
    <property type="entry name" value="ABC_TM1"/>
    <property type="match status" value="1"/>
</dbReference>
<dbReference type="PANTHER" id="PTHR43227">
    <property type="entry name" value="BLL4140 PROTEIN"/>
    <property type="match status" value="1"/>
</dbReference>
<evidence type="ECO:0000256" key="6">
    <source>
        <dbReference type="ARBA" id="ARBA00023136"/>
    </source>
</evidence>
<feature type="transmembrane region" description="Helical" evidence="7">
    <location>
        <begin position="224"/>
        <end position="248"/>
    </location>
</feature>
<dbReference type="GO" id="GO:0055085">
    <property type="term" value="P:transmembrane transport"/>
    <property type="evidence" value="ECO:0007669"/>
    <property type="project" value="InterPro"/>
</dbReference>
<feature type="transmembrane region" description="Helical" evidence="7">
    <location>
        <begin position="30"/>
        <end position="57"/>
    </location>
</feature>
<accession>A0A3D9RP33</accession>
<proteinExistence type="inferred from homology"/>
<evidence type="ECO:0000256" key="1">
    <source>
        <dbReference type="ARBA" id="ARBA00004651"/>
    </source>
</evidence>
<dbReference type="Pfam" id="PF00528">
    <property type="entry name" value="BPD_transp_1"/>
    <property type="match status" value="1"/>
</dbReference>
<feature type="transmembrane region" description="Helical" evidence="7">
    <location>
        <begin position="294"/>
        <end position="311"/>
    </location>
</feature>
<evidence type="ECO:0000256" key="7">
    <source>
        <dbReference type="RuleBase" id="RU363032"/>
    </source>
</evidence>
<keyword evidence="5 7" id="KW-1133">Transmembrane helix</keyword>
<dbReference type="InterPro" id="IPR035906">
    <property type="entry name" value="MetI-like_sf"/>
</dbReference>
<evidence type="ECO:0000256" key="2">
    <source>
        <dbReference type="ARBA" id="ARBA00022448"/>
    </source>
</evidence>
<dbReference type="SUPFAM" id="SSF161098">
    <property type="entry name" value="MetI-like"/>
    <property type="match status" value="1"/>
</dbReference>
<evidence type="ECO:0000256" key="5">
    <source>
        <dbReference type="ARBA" id="ARBA00022989"/>
    </source>
</evidence>
<dbReference type="InterPro" id="IPR050809">
    <property type="entry name" value="UgpAE/MalFG_permease"/>
</dbReference>
<feature type="transmembrane region" description="Helical" evidence="7">
    <location>
        <begin position="94"/>
        <end position="115"/>
    </location>
</feature>
<reference evidence="9 10" key="1">
    <citation type="submission" date="2018-08" db="EMBL/GenBank/DDBJ databases">
        <title>Genomic Encyclopedia of Type Strains, Phase III (KMG-III): the genomes of soil and plant-associated and newly described type strains.</title>
        <authorList>
            <person name="Whitman W."/>
        </authorList>
    </citation>
    <scope>NUCLEOTIDE SEQUENCE [LARGE SCALE GENOMIC DNA]</scope>
    <source>
        <strain evidence="9 10">CGMCC 1.10966</strain>
    </source>
</reference>
<feature type="transmembrane region" description="Helical" evidence="7">
    <location>
        <begin position="177"/>
        <end position="203"/>
    </location>
</feature>
<dbReference type="Proteomes" id="UP000256304">
    <property type="component" value="Unassembled WGS sequence"/>
</dbReference>
<keyword evidence="6 7" id="KW-0472">Membrane</keyword>
<evidence type="ECO:0000256" key="4">
    <source>
        <dbReference type="ARBA" id="ARBA00022692"/>
    </source>
</evidence>
<evidence type="ECO:0000313" key="9">
    <source>
        <dbReference type="EMBL" id="REE78650.1"/>
    </source>
</evidence>
<dbReference type="InterPro" id="IPR000515">
    <property type="entry name" value="MetI-like"/>
</dbReference>
<dbReference type="CDD" id="cd06261">
    <property type="entry name" value="TM_PBP2"/>
    <property type="match status" value="1"/>
</dbReference>
<dbReference type="RefSeq" id="WP_181909678.1">
    <property type="nucleotide sequence ID" value="NZ_QTTN01000025.1"/>
</dbReference>
<keyword evidence="2 7" id="KW-0813">Transport</keyword>
<evidence type="ECO:0000256" key="3">
    <source>
        <dbReference type="ARBA" id="ARBA00022475"/>
    </source>
</evidence>
<evidence type="ECO:0000259" key="8">
    <source>
        <dbReference type="PROSITE" id="PS50928"/>
    </source>
</evidence>
<feature type="transmembrane region" description="Helical" evidence="7">
    <location>
        <begin position="136"/>
        <end position="157"/>
    </location>
</feature>
<feature type="domain" description="ABC transmembrane type-1" evidence="8">
    <location>
        <begin position="90"/>
        <end position="307"/>
    </location>
</feature>
<keyword evidence="10" id="KW-1185">Reference proteome</keyword>
<comment type="similarity">
    <text evidence="7">Belongs to the binding-protein-dependent transport system permease family.</text>
</comment>
<dbReference type="PANTHER" id="PTHR43227:SF11">
    <property type="entry name" value="BLL4140 PROTEIN"/>
    <property type="match status" value="1"/>
</dbReference>
<name>A0A3D9RP33_9BACL</name>
<protein>
    <submittedName>
        <fullName evidence="9">Putative aldouronate transport system permease protein</fullName>
    </submittedName>
</protein>
<dbReference type="GO" id="GO:0005886">
    <property type="term" value="C:plasma membrane"/>
    <property type="evidence" value="ECO:0007669"/>
    <property type="project" value="UniProtKB-SubCell"/>
</dbReference>
<keyword evidence="4 7" id="KW-0812">Transmembrane</keyword>
<dbReference type="EMBL" id="QTTN01000025">
    <property type="protein sequence ID" value="REE78650.1"/>
    <property type="molecule type" value="Genomic_DNA"/>
</dbReference>
<organism evidence="9 10">
    <name type="scientific">Paenibacillus taihuensis</name>
    <dbReference type="NCBI Taxonomy" id="1156355"/>
    <lineage>
        <taxon>Bacteria</taxon>
        <taxon>Bacillati</taxon>
        <taxon>Bacillota</taxon>
        <taxon>Bacilli</taxon>
        <taxon>Bacillales</taxon>
        <taxon>Paenibacillaceae</taxon>
        <taxon>Paenibacillus</taxon>
    </lineage>
</organism>
<dbReference type="Gene3D" id="1.10.3720.10">
    <property type="entry name" value="MetI-like"/>
    <property type="match status" value="1"/>
</dbReference>
<comment type="caution">
    <text evidence="9">The sequence shown here is derived from an EMBL/GenBank/DDBJ whole genome shotgun (WGS) entry which is preliminary data.</text>
</comment>
<comment type="subcellular location">
    <subcellularLocation>
        <location evidence="1 7">Cell membrane</location>
        <topology evidence="1 7">Multi-pass membrane protein</topology>
    </subcellularLocation>
</comment>
<evidence type="ECO:0000313" key="10">
    <source>
        <dbReference type="Proteomes" id="UP000256304"/>
    </source>
</evidence>